<reference evidence="2 3" key="1">
    <citation type="submission" date="2018-06" db="EMBL/GenBank/DDBJ databases">
        <title>NTM in soil in Japan.</title>
        <authorList>
            <person name="Ohya K."/>
        </authorList>
    </citation>
    <scope>NUCLEOTIDE SEQUENCE [LARGE SCALE GENOMIC DNA]</scope>
    <source>
        <strain evidence="2 3">GF28</strain>
    </source>
</reference>
<comment type="caution">
    <text evidence="2">The sequence shown here is derived from an EMBL/GenBank/DDBJ whole genome shotgun (WGS) entry which is preliminary data.</text>
</comment>
<feature type="compositionally biased region" description="Basic and acidic residues" evidence="1">
    <location>
        <begin position="34"/>
        <end position="47"/>
    </location>
</feature>
<feature type="region of interest" description="Disordered" evidence="1">
    <location>
        <begin position="1"/>
        <end position="64"/>
    </location>
</feature>
<dbReference type="EMBL" id="QMEV01000020">
    <property type="protein sequence ID" value="RAV11195.1"/>
    <property type="molecule type" value="Genomic_DNA"/>
</dbReference>
<dbReference type="Proteomes" id="UP000250915">
    <property type="component" value="Unassembled WGS sequence"/>
</dbReference>
<feature type="compositionally biased region" description="Basic and acidic residues" evidence="1">
    <location>
        <begin position="54"/>
        <end position="64"/>
    </location>
</feature>
<organism evidence="2 3">
    <name type="scientific">Mycobacterium colombiense</name>
    <dbReference type="NCBI Taxonomy" id="339268"/>
    <lineage>
        <taxon>Bacteria</taxon>
        <taxon>Bacillati</taxon>
        <taxon>Actinomycetota</taxon>
        <taxon>Actinomycetes</taxon>
        <taxon>Mycobacteriales</taxon>
        <taxon>Mycobacteriaceae</taxon>
        <taxon>Mycobacterium</taxon>
        <taxon>Mycobacterium avium complex (MAC)</taxon>
    </lineage>
</organism>
<sequence length="85" mass="9346">MTPAERKLRAKIAGHASWKNTTDRAARTAPARRAAAERFERQVDPEGKLAPSERAQRAESARKEHMARLALKSARVRRAGAGGTQ</sequence>
<dbReference type="OrthoDB" id="3432435at2"/>
<protein>
    <submittedName>
        <fullName evidence="2">Uncharacterized protein</fullName>
    </submittedName>
</protein>
<evidence type="ECO:0000313" key="2">
    <source>
        <dbReference type="EMBL" id="RAV11195.1"/>
    </source>
</evidence>
<gene>
    <name evidence="2" type="ORF">DQP57_12020</name>
</gene>
<evidence type="ECO:0000256" key="1">
    <source>
        <dbReference type="SAM" id="MobiDB-lite"/>
    </source>
</evidence>
<evidence type="ECO:0000313" key="3">
    <source>
        <dbReference type="Proteomes" id="UP000250915"/>
    </source>
</evidence>
<dbReference type="AlphaFoldDB" id="A0A329LTA3"/>
<name>A0A329LTA3_9MYCO</name>
<accession>A0A329LTA3</accession>
<proteinExistence type="predicted"/>